<keyword evidence="2" id="KW-1185">Reference proteome</keyword>
<dbReference type="KEGG" id="sti:Sthe_1379"/>
<evidence type="ECO:0000313" key="1">
    <source>
        <dbReference type="EMBL" id="ACZ38814.1"/>
    </source>
</evidence>
<dbReference type="EMBL" id="CP001823">
    <property type="protein sequence ID" value="ACZ38814.1"/>
    <property type="molecule type" value="Genomic_DNA"/>
</dbReference>
<dbReference type="Proteomes" id="UP000002027">
    <property type="component" value="Chromosome 1"/>
</dbReference>
<organism evidence="1 2">
    <name type="scientific">Sphaerobacter thermophilus (strain ATCC 49802 / DSM 20745 / KCCM 41009 / NCIMB 13125 / S 6022)</name>
    <dbReference type="NCBI Taxonomy" id="479434"/>
    <lineage>
        <taxon>Bacteria</taxon>
        <taxon>Pseudomonadati</taxon>
        <taxon>Thermomicrobiota</taxon>
        <taxon>Thermomicrobia</taxon>
        <taxon>Sphaerobacterales</taxon>
        <taxon>Sphaerobacterineae</taxon>
        <taxon>Sphaerobacteraceae</taxon>
        <taxon>Sphaerobacter</taxon>
    </lineage>
</organism>
<protein>
    <submittedName>
        <fullName evidence="1">Uncharacterized protein</fullName>
    </submittedName>
</protein>
<reference evidence="1 2" key="2">
    <citation type="journal article" date="2010" name="Stand. Genomic Sci.">
        <title>Complete genome sequence of Desulfohalobium retbaense type strain (HR(100)).</title>
        <authorList>
            <person name="Spring S."/>
            <person name="Nolan M."/>
            <person name="Lapidus A."/>
            <person name="Glavina Del Rio T."/>
            <person name="Copeland A."/>
            <person name="Tice H."/>
            <person name="Cheng J.F."/>
            <person name="Lucas S."/>
            <person name="Land M."/>
            <person name="Chen F."/>
            <person name="Bruce D."/>
            <person name="Goodwin L."/>
            <person name="Pitluck S."/>
            <person name="Ivanova N."/>
            <person name="Mavromatis K."/>
            <person name="Mikhailova N."/>
            <person name="Pati A."/>
            <person name="Chen A."/>
            <person name="Palaniappan K."/>
            <person name="Hauser L."/>
            <person name="Chang Y.J."/>
            <person name="Jeffries C.D."/>
            <person name="Munk C."/>
            <person name="Kiss H."/>
            <person name="Chain P."/>
            <person name="Han C."/>
            <person name="Brettin T."/>
            <person name="Detter J.C."/>
            <person name="Schuler E."/>
            <person name="Goker M."/>
            <person name="Rohde M."/>
            <person name="Bristow J."/>
            <person name="Eisen J.A."/>
            <person name="Markowitz V."/>
            <person name="Hugenholtz P."/>
            <person name="Kyrpides N.C."/>
            <person name="Klenk H.P."/>
        </authorList>
    </citation>
    <scope>NUCLEOTIDE SEQUENCE [LARGE SCALE GENOMIC DNA]</scope>
    <source>
        <strain evidence="2">ATCC 49802 / DSM 20745 / S 6022</strain>
    </source>
</reference>
<name>D1C3J7_SPHTD</name>
<reference evidence="2" key="1">
    <citation type="submission" date="2009-11" db="EMBL/GenBank/DDBJ databases">
        <title>The complete chromosome 1 of Sphaerobacter thermophilus DSM 20745.</title>
        <authorList>
            <person name="Lucas S."/>
            <person name="Copeland A."/>
            <person name="Lapidus A."/>
            <person name="Glavina del Rio T."/>
            <person name="Dalin E."/>
            <person name="Tice H."/>
            <person name="Bruce D."/>
            <person name="Goodwin L."/>
            <person name="Pitluck S."/>
            <person name="Kyrpides N."/>
            <person name="Mavromatis K."/>
            <person name="Ivanova N."/>
            <person name="Mikhailova N."/>
            <person name="LaButti K.M."/>
            <person name="Clum A."/>
            <person name="Sun H.I."/>
            <person name="Brettin T."/>
            <person name="Detter J.C."/>
            <person name="Han C."/>
            <person name="Larimer F."/>
            <person name="Land M."/>
            <person name="Hauser L."/>
            <person name="Markowitz V."/>
            <person name="Cheng J.F."/>
            <person name="Hugenholtz P."/>
            <person name="Woyke T."/>
            <person name="Wu D."/>
            <person name="Steenblock K."/>
            <person name="Schneider S."/>
            <person name="Pukall R."/>
            <person name="Goeker M."/>
            <person name="Klenk H.P."/>
            <person name="Eisen J.A."/>
        </authorList>
    </citation>
    <scope>NUCLEOTIDE SEQUENCE [LARGE SCALE GENOMIC DNA]</scope>
    <source>
        <strain evidence="2">ATCC 49802 / DSM 20745 / S 6022</strain>
    </source>
</reference>
<gene>
    <name evidence="1" type="ordered locus">Sthe_1379</name>
</gene>
<sequence>MMGQANGRAAGGVPDPREELEPVADVLREAGFYAYTTLDSENRWSVACDTEEGHVDVRVGEDGYELDVWDTSPGLFMDEENERRREAMERLARVSLPAIARGFLEPNQEVWWEEAEHGVGVRLRYQLPFALREDIGRIAKERLAELNEVISLVETRLVE</sequence>
<dbReference type="STRING" id="479434.Sthe_1379"/>
<dbReference type="eggNOG" id="ENOG5032JGN">
    <property type="taxonomic scope" value="Bacteria"/>
</dbReference>
<dbReference type="HOGENOM" id="CLU_1795576_0_0_0"/>
<evidence type="ECO:0000313" key="2">
    <source>
        <dbReference type="Proteomes" id="UP000002027"/>
    </source>
</evidence>
<dbReference type="RefSeq" id="WP_012871861.1">
    <property type="nucleotide sequence ID" value="NC_013523.1"/>
</dbReference>
<dbReference type="AlphaFoldDB" id="D1C3J7"/>
<proteinExistence type="predicted"/>
<accession>D1C3J7</accession>
<dbReference type="InParanoid" id="D1C3J7"/>